<gene>
    <name evidence="3" type="ORF">Cni_G16579</name>
</gene>
<reference evidence="3 4" key="1">
    <citation type="submission" date="2023-10" db="EMBL/GenBank/DDBJ databases">
        <title>Chromosome-scale genome assembly provides insights into flower coloration mechanisms of Canna indica.</title>
        <authorList>
            <person name="Li C."/>
        </authorList>
    </citation>
    <scope>NUCLEOTIDE SEQUENCE [LARGE SCALE GENOMIC DNA]</scope>
    <source>
        <tissue evidence="3">Flower</tissue>
    </source>
</reference>
<dbReference type="EMBL" id="CP136894">
    <property type="protein sequence ID" value="WOL07830.1"/>
    <property type="molecule type" value="Genomic_DNA"/>
</dbReference>
<organism evidence="3 4">
    <name type="scientific">Canna indica</name>
    <name type="common">Indian-shot</name>
    <dbReference type="NCBI Taxonomy" id="4628"/>
    <lineage>
        <taxon>Eukaryota</taxon>
        <taxon>Viridiplantae</taxon>
        <taxon>Streptophyta</taxon>
        <taxon>Embryophyta</taxon>
        <taxon>Tracheophyta</taxon>
        <taxon>Spermatophyta</taxon>
        <taxon>Magnoliopsida</taxon>
        <taxon>Liliopsida</taxon>
        <taxon>Zingiberales</taxon>
        <taxon>Cannaceae</taxon>
        <taxon>Canna</taxon>
    </lineage>
</organism>
<dbReference type="GO" id="GO:0008270">
    <property type="term" value="F:zinc ion binding"/>
    <property type="evidence" value="ECO:0007669"/>
    <property type="project" value="UniProtKB-KW"/>
</dbReference>
<sequence>MASGFFCFKFTNYDDMNHVLSNGPWFLNGQVLLVIPWKANFQPLIEKIDTIPVWIQLPGLSIEYMNNEILFKLASAIGTPIKVDDVTSRGSRARFARICVLWELNKSVPNGIWINSMNGRIWQAIVLENIPKFCYGCGRIGHLIESCVDLKSSNEVLLAKTCETNSVVPNVSVKSPFVDEGVHGPWQVISRKKKGALRKNDIGIRTSDSMDVSQKEKIMKSMAMDSPSKPTANLNVKPGSSSVIEELFPTFVASDIALSNSGGGVNLRTNPFSNVTTECMQATGNDNAIVNLNSGCGTMPLINPFNKGNNVSTVEFQNSLGGISSAKNSSINVPREKYG</sequence>
<evidence type="ECO:0000259" key="2">
    <source>
        <dbReference type="PROSITE" id="PS50158"/>
    </source>
</evidence>
<evidence type="ECO:0000313" key="3">
    <source>
        <dbReference type="EMBL" id="WOL07830.1"/>
    </source>
</evidence>
<dbReference type="PROSITE" id="PS50158">
    <property type="entry name" value="ZF_CCHC"/>
    <property type="match status" value="1"/>
</dbReference>
<dbReference type="Pfam" id="PF14111">
    <property type="entry name" value="DUF4283"/>
    <property type="match status" value="1"/>
</dbReference>
<proteinExistence type="predicted"/>
<evidence type="ECO:0000313" key="4">
    <source>
        <dbReference type="Proteomes" id="UP001327560"/>
    </source>
</evidence>
<accession>A0AAQ3QGX4</accession>
<keyword evidence="1" id="KW-0479">Metal-binding</keyword>
<dbReference type="PANTHER" id="PTHR31286:SF99">
    <property type="entry name" value="DUF4283 DOMAIN-CONTAINING PROTEIN"/>
    <property type="match status" value="1"/>
</dbReference>
<protein>
    <recommendedName>
        <fullName evidence="2">CCHC-type domain-containing protein</fullName>
    </recommendedName>
</protein>
<name>A0AAQ3QGX4_9LILI</name>
<evidence type="ECO:0000256" key="1">
    <source>
        <dbReference type="PROSITE-ProRule" id="PRU00047"/>
    </source>
</evidence>
<dbReference type="GO" id="GO:0003676">
    <property type="term" value="F:nucleic acid binding"/>
    <property type="evidence" value="ECO:0007669"/>
    <property type="project" value="InterPro"/>
</dbReference>
<dbReference type="InterPro" id="IPR040256">
    <property type="entry name" value="At4g02000-like"/>
</dbReference>
<dbReference type="AlphaFoldDB" id="A0AAQ3QGX4"/>
<dbReference type="InterPro" id="IPR001878">
    <property type="entry name" value="Znf_CCHC"/>
</dbReference>
<keyword evidence="1" id="KW-0862">Zinc</keyword>
<feature type="domain" description="CCHC-type" evidence="2">
    <location>
        <begin position="134"/>
        <end position="147"/>
    </location>
</feature>
<keyword evidence="4" id="KW-1185">Reference proteome</keyword>
<dbReference type="Proteomes" id="UP001327560">
    <property type="component" value="Chromosome 5"/>
</dbReference>
<dbReference type="InterPro" id="IPR025558">
    <property type="entry name" value="DUF4283"/>
</dbReference>
<keyword evidence="1" id="KW-0863">Zinc-finger</keyword>
<dbReference type="PANTHER" id="PTHR31286">
    <property type="entry name" value="GLYCINE-RICH CELL WALL STRUCTURAL PROTEIN 1.8-LIKE"/>
    <property type="match status" value="1"/>
</dbReference>